<evidence type="ECO:0000259" key="3">
    <source>
        <dbReference type="PROSITE" id="PS51186"/>
    </source>
</evidence>
<dbReference type="PROSITE" id="PS51186">
    <property type="entry name" value="GNAT"/>
    <property type="match status" value="1"/>
</dbReference>
<proteinExistence type="predicted"/>
<dbReference type="GO" id="GO:0016154">
    <property type="term" value="F:pyrimidine-nucleoside phosphorylase activity"/>
    <property type="evidence" value="ECO:0007669"/>
    <property type="project" value="TreeGrafter"/>
</dbReference>
<dbReference type="EC" id="2.3.1.-" evidence="4"/>
<dbReference type="InterPro" id="IPR016181">
    <property type="entry name" value="Acyl_CoA_acyltransferase"/>
</dbReference>
<keyword evidence="2 4" id="KW-0808">Transferase</keyword>
<keyword evidence="1" id="KW-0328">Glycosyltransferase</keyword>
<dbReference type="Proteomes" id="UP000831290">
    <property type="component" value="Chromosome"/>
</dbReference>
<dbReference type="PANTHER" id="PTHR36540:SF1">
    <property type="entry name" value="PYRIMIDINE_PURINE NUCLEOSIDE PHOSPHORYLASE"/>
    <property type="match status" value="1"/>
</dbReference>
<dbReference type="InterPro" id="IPR000182">
    <property type="entry name" value="GNAT_dom"/>
</dbReference>
<dbReference type="InterPro" id="IPR011051">
    <property type="entry name" value="RmlC_Cupin_sf"/>
</dbReference>
<name>A0A9E6ZYA4_9FLAO</name>
<keyword evidence="4" id="KW-0012">Acyltransferase</keyword>
<feature type="domain" description="N-acetyltransferase" evidence="3">
    <location>
        <begin position="28"/>
        <end position="187"/>
    </location>
</feature>
<dbReference type="Gene3D" id="2.60.120.10">
    <property type="entry name" value="Jelly Rolls"/>
    <property type="match status" value="1"/>
</dbReference>
<organism evidence="4 5">
    <name type="scientific">Abyssalbus ytuae</name>
    <dbReference type="NCBI Taxonomy" id="2926907"/>
    <lineage>
        <taxon>Bacteria</taxon>
        <taxon>Pseudomonadati</taxon>
        <taxon>Bacteroidota</taxon>
        <taxon>Flavobacteriia</taxon>
        <taxon>Flavobacteriales</taxon>
        <taxon>Flavobacteriaceae</taxon>
        <taxon>Abyssalbus</taxon>
    </lineage>
</organism>
<dbReference type="SUPFAM" id="SSF51182">
    <property type="entry name" value="RmlC-like cupins"/>
    <property type="match status" value="1"/>
</dbReference>
<dbReference type="KEGG" id="fbm:MQE35_10235"/>
<dbReference type="CDD" id="cd04301">
    <property type="entry name" value="NAT_SF"/>
    <property type="match status" value="1"/>
</dbReference>
<reference evidence="4" key="1">
    <citation type="submission" date="2022-03" db="EMBL/GenBank/DDBJ databases">
        <title>Description of Abyssus ytuae gen. nov., sp. nov., a novel member of the family Flavobacteriaceae isolated from the sediment of Mariana Trench.</title>
        <authorList>
            <person name="Zhang J."/>
            <person name="Xu X."/>
        </authorList>
    </citation>
    <scope>NUCLEOTIDE SEQUENCE</scope>
    <source>
        <strain evidence="4">MT3330</strain>
    </source>
</reference>
<keyword evidence="5" id="KW-1185">Reference proteome</keyword>
<protein>
    <submittedName>
        <fullName evidence="4">GNAT family N-acetyltransferase</fullName>
        <ecNumber evidence="4">2.3.1.-</ecNumber>
    </submittedName>
</protein>
<dbReference type="Gene3D" id="3.40.630.30">
    <property type="match status" value="1"/>
</dbReference>
<dbReference type="EMBL" id="CP094358">
    <property type="protein sequence ID" value="UOB16116.1"/>
    <property type="molecule type" value="Genomic_DNA"/>
</dbReference>
<dbReference type="RefSeq" id="WP_255841273.1">
    <property type="nucleotide sequence ID" value="NZ_CP094358.1"/>
</dbReference>
<evidence type="ECO:0000256" key="2">
    <source>
        <dbReference type="ARBA" id="ARBA00022679"/>
    </source>
</evidence>
<dbReference type="GO" id="GO:0016747">
    <property type="term" value="F:acyltransferase activity, transferring groups other than amino-acyl groups"/>
    <property type="evidence" value="ECO:0007669"/>
    <property type="project" value="InterPro"/>
</dbReference>
<evidence type="ECO:0000256" key="1">
    <source>
        <dbReference type="ARBA" id="ARBA00022676"/>
    </source>
</evidence>
<dbReference type="Pfam" id="PF06865">
    <property type="entry name" value="Ppnp"/>
    <property type="match status" value="1"/>
</dbReference>
<dbReference type="Pfam" id="PF00583">
    <property type="entry name" value="Acetyltransf_1"/>
    <property type="match status" value="1"/>
</dbReference>
<dbReference type="GO" id="GO:0004731">
    <property type="term" value="F:purine-nucleoside phosphorylase activity"/>
    <property type="evidence" value="ECO:0007669"/>
    <property type="project" value="TreeGrafter"/>
</dbReference>
<sequence>MAKTAWVKFKWDLKKITNFSIPVLEKEYSFEVAQEHDLKQIIETVVLAYKTDPIWGKCIGEIKPRMTERINSTFYQPQSKYLLVKYDKEIVAVSGVTQLHWTNQNLLTGICVAKKHQRKGLGTYLMFHSLHSLQNSGLEFANVYTESGSVADKKIYPLFGSVKIENVEYLKDTLENPIPILHNFYYEGKVQSLGIDTPNATIGVIKAGAYTFSAKYEEHVKILVGQLNVKIPNKEWQLFNVGEVYIIPAGYSFNVQCEQDVCYLCEYIK</sequence>
<evidence type="ECO:0000313" key="5">
    <source>
        <dbReference type="Proteomes" id="UP000831290"/>
    </source>
</evidence>
<dbReference type="InterPro" id="IPR009664">
    <property type="entry name" value="Ppnp"/>
</dbReference>
<dbReference type="PANTHER" id="PTHR36540">
    <property type="entry name" value="PYRIMIDINE/PURINE NUCLEOSIDE PHOSPHORYLASE"/>
    <property type="match status" value="1"/>
</dbReference>
<dbReference type="AlphaFoldDB" id="A0A9E6ZYA4"/>
<gene>
    <name evidence="4" type="ORF">MQE35_10235</name>
</gene>
<accession>A0A9E6ZYA4</accession>
<evidence type="ECO:0000313" key="4">
    <source>
        <dbReference type="EMBL" id="UOB16116.1"/>
    </source>
</evidence>
<dbReference type="GO" id="GO:0005829">
    <property type="term" value="C:cytosol"/>
    <property type="evidence" value="ECO:0007669"/>
    <property type="project" value="TreeGrafter"/>
</dbReference>
<dbReference type="InterPro" id="IPR014710">
    <property type="entry name" value="RmlC-like_jellyroll"/>
</dbReference>
<dbReference type="SUPFAM" id="SSF55729">
    <property type="entry name" value="Acyl-CoA N-acyltransferases (Nat)"/>
    <property type="match status" value="1"/>
</dbReference>